<dbReference type="InterPro" id="IPR040283">
    <property type="entry name" value="DDB_G0292058-like"/>
</dbReference>
<dbReference type="EMBL" id="ABEU02000002">
    <property type="status" value="NOT_ANNOTATED_CDS"/>
    <property type="molecule type" value="Genomic_DNA"/>
</dbReference>
<name>A0A7I4D5C4_PHYPA</name>
<feature type="transmembrane region" description="Helical" evidence="1">
    <location>
        <begin position="183"/>
        <end position="202"/>
    </location>
</feature>
<gene>
    <name evidence="2" type="primary">LOC112292982</name>
</gene>
<evidence type="ECO:0000256" key="1">
    <source>
        <dbReference type="SAM" id="Phobius"/>
    </source>
</evidence>
<dbReference type="FunCoup" id="A0A7I4D5C4">
    <property type="interactions" value="56"/>
</dbReference>
<keyword evidence="1" id="KW-0472">Membrane</keyword>
<dbReference type="AlphaFoldDB" id="A0A7I4D5C4"/>
<dbReference type="PANTHER" id="PTHR31414:SF18">
    <property type="entry name" value="TRANSMEMBRANE PROTEIN-RELATED"/>
    <property type="match status" value="1"/>
</dbReference>
<feature type="transmembrane region" description="Helical" evidence="1">
    <location>
        <begin position="21"/>
        <end position="39"/>
    </location>
</feature>
<proteinExistence type="predicted"/>
<dbReference type="Proteomes" id="UP000006727">
    <property type="component" value="Chromosome 2"/>
</dbReference>
<evidence type="ECO:0000313" key="2">
    <source>
        <dbReference type="EnsemblPlants" id="Pp3c2_14290V3.2"/>
    </source>
</evidence>
<evidence type="ECO:0000313" key="3">
    <source>
        <dbReference type="Proteomes" id="UP000006727"/>
    </source>
</evidence>
<dbReference type="PANTHER" id="PTHR31414">
    <property type="entry name" value="TRANSMEMBRANE PROTEIN DDB_G0292058"/>
    <property type="match status" value="1"/>
</dbReference>
<protein>
    <submittedName>
        <fullName evidence="2">Uncharacterized protein</fullName>
    </submittedName>
</protein>
<organism evidence="2 3">
    <name type="scientific">Physcomitrium patens</name>
    <name type="common">Spreading-leaved earth moss</name>
    <name type="synonym">Physcomitrella patens</name>
    <dbReference type="NCBI Taxonomy" id="3218"/>
    <lineage>
        <taxon>Eukaryota</taxon>
        <taxon>Viridiplantae</taxon>
        <taxon>Streptophyta</taxon>
        <taxon>Embryophyta</taxon>
        <taxon>Bryophyta</taxon>
        <taxon>Bryophytina</taxon>
        <taxon>Bryopsida</taxon>
        <taxon>Funariidae</taxon>
        <taxon>Funariales</taxon>
        <taxon>Funariaceae</taxon>
        <taxon>Physcomitrium</taxon>
    </lineage>
</organism>
<keyword evidence="3" id="KW-1185">Reference proteome</keyword>
<reference evidence="2 3" key="1">
    <citation type="journal article" date="2008" name="Science">
        <title>The Physcomitrella genome reveals evolutionary insights into the conquest of land by plants.</title>
        <authorList>
            <person name="Rensing S."/>
            <person name="Lang D."/>
            <person name="Zimmer A."/>
            <person name="Terry A."/>
            <person name="Salamov A."/>
            <person name="Shapiro H."/>
            <person name="Nishiyama T."/>
            <person name="Perroud P.-F."/>
            <person name="Lindquist E."/>
            <person name="Kamisugi Y."/>
            <person name="Tanahashi T."/>
            <person name="Sakakibara K."/>
            <person name="Fujita T."/>
            <person name="Oishi K."/>
            <person name="Shin-I T."/>
            <person name="Kuroki Y."/>
            <person name="Toyoda A."/>
            <person name="Suzuki Y."/>
            <person name="Hashimoto A."/>
            <person name="Yamaguchi K."/>
            <person name="Sugano A."/>
            <person name="Kohara Y."/>
            <person name="Fujiyama A."/>
            <person name="Anterola A."/>
            <person name="Aoki S."/>
            <person name="Ashton N."/>
            <person name="Barbazuk W.B."/>
            <person name="Barker E."/>
            <person name="Bennetzen J."/>
            <person name="Bezanilla M."/>
            <person name="Blankenship R."/>
            <person name="Cho S.H."/>
            <person name="Dutcher S."/>
            <person name="Estelle M."/>
            <person name="Fawcett J.A."/>
            <person name="Gundlach H."/>
            <person name="Hanada K."/>
            <person name="Heyl A."/>
            <person name="Hicks K.A."/>
            <person name="Hugh J."/>
            <person name="Lohr M."/>
            <person name="Mayer K."/>
            <person name="Melkozernov A."/>
            <person name="Murata T."/>
            <person name="Nelson D."/>
            <person name="Pils B."/>
            <person name="Prigge M."/>
            <person name="Reiss B."/>
            <person name="Renner T."/>
            <person name="Rombauts S."/>
            <person name="Rushton P."/>
            <person name="Sanderfoot A."/>
            <person name="Schween G."/>
            <person name="Shiu S.-H."/>
            <person name="Stueber K."/>
            <person name="Theodoulou F.L."/>
            <person name="Tu H."/>
            <person name="Van de Peer Y."/>
            <person name="Verrier P.J."/>
            <person name="Waters E."/>
            <person name="Wood A."/>
            <person name="Yang L."/>
            <person name="Cove D."/>
            <person name="Cuming A."/>
            <person name="Hasebe M."/>
            <person name="Lucas S."/>
            <person name="Mishler D.B."/>
            <person name="Reski R."/>
            <person name="Grigoriev I."/>
            <person name="Quatrano R.S."/>
            <person name="Boore J.L."/>
        </authorList>
    </citation>
    <scope>NUCLEOTIDE SEQUENCE [LARGE SCALE GENOMIC DNA]</scope>
    <source>
        <strain evidence="2 3">cv. Gransden 2004</strain>
    </source>
</reference>
<reference evidence="2 3" key="2">
    <citation type="journal article" date="2018" name="Plant J.">
        <title>The Physcomitrella patens chromosome-scale assembly reveals moss genome structure and evolution.</title>
        <authorList>
            <person name="Lang D."/>
            <person name="Ullrich K.K."/>
            <person name="Murat F."/>
            <person name="Fuchs J."/>
            <person name="Jenkins J."/>
            <person name="Haas F.B."/>
            <person name="Piednoel M."/>
            <person name="Gundlach H."/>
            <person name="Van Bel M."/>
            <person name="Meyberg R."/>
            <person name="Vives C."/>
            <person name="Morata J."/>
            <person name="Symeonidi A."/>
            <person name="Hiss M."/>
            <person name="Muchero W."/>
            <person name="Kamisugi Y."/>
            <person name="Saleh O."/>
            <person name="Blanc G."/>
            <person name="Decker E.L."/>
            <person name="van Gessel N."/>
            <person name="Grimwood J."/>
            <person name="Hayes R.D."/>
            <person name="Graham S.W."/>
            <person name="Gunter L.E."/>
            <person name="McDaniel S.F."/>
            <person name="Hoernstein S.N.W."/>
            <person name="Larsson A."/>
            <person name="Li F.W."/>
            <person name="Perroud P.F."/>
            <person name="Phillips J."/>
            <person name="Ranjan P."/>
            <person name="Rokshar D.S."/>
            <person name="Rothfels C.J."/>
            <person name="Schneider L."/>
            <person name="Shu S."/>
            <person name="Stevenson D.W."/>
            <person name="Thummler F."/>
            <person name="Tillich M."/>
            <person name="Villarreal Aguilar J.C."/>
            <person name="Widiez T."/>
            <person name="Wong G.K."/>
            <person name="Wymore A."/>
            <person name="Zhang Y."/>
            <person name="Zimmer A.D."/>
            <person name="Quatrano R.S."/>
            <person name="Mayer K.F.X."/>
            <person name="Goodstein D."/>
            <person name="Casacuberta J.M."/>
            <person name="Vandepoele K."/>
            <person name="Reski R."/>
            <person name="Cuming A.C."/>
            <person name="Tuskan G.A."/>
            <person name="Maumus F."/>
            <person name="Salse J."/>
            <person name="Schmutz J."/>
            <person name="Rensing S.A."/>
        </authorList>
    </citation>
    <scope>NUCLEOTIDE SEQUENCE [LARGE SCALE GENOMIC DNA]</scope>
    <source>
        <strain evidence="2 3">cv. Gransden 2004</strain>
    </source>
</reference>
<dbReference type="Gramene" id="Pp3c2_14290V3.2">
    <property type="protein sequence ID" value="Pp3c2_14290V3.2"/>
    <property type="gene ID" value="Pp3c2_14290"/>
</dbReference>
<keyword evidence="1" id="KW-1133">Transmembrane helix</keyword>
<reference evidence="2" key="3">
    <citation type="submission" date="2020-12" db="UniProtKB">
        <authorList>
            <consortium name="EnsemblPlants"/>
        </authorList>
    </citation>
    <scope>IDENTIFICATION</scope>
</reference>
<dbReference type="EnsemblPlants" id="Pp3c2_14290V3.2">
    <property type="protein sequence ID" value="Pp3c2_14290V3.2"/>
    <property type="gene ID" value="Pp3c2_14290"/>
</dbReference>
<dbReference type="InParanoid" id="A0A7I4D5C4"/>
<accession>A0A7I4D5C4</accession>
<feature type="transmembrane region" description="Helical" evidence="1">
    <location>
        <begin position="545"/>
        <end position="566"/>
    </location>
</feature>
<keyword evidence="1" id="KW-0812">Transmembrane</keyword>
<feature type="transmembrane region" description="Helical" evidence="1">
    <location>
        <begin position="314"/>
        <end position="343"/>
    </location>
</feature>
<sequence>MAQLQVLEYDLLAKKTKAHHSLNSGRILVGILAACLLYLPSQVQPVHCSYGSSSLRKFGVHHHMPHLSFPAADGDCVNEWRFAHGRALLQQVTNESNFRPLALRDNRIDPLDNFNKYRGGYDIKNKHYWASVIFTGIYGYAIAAAWLALGLLLLLFACCKCICGPREHFKRPRSRAFYWTPRIIVFLLSAVAIGASVILLIASRKFNSQVYNVQDVIVGAAQNATDNIRNVSASLHAVKDIVLPYNQPLYQTLNRTETKLDSLALVVSEKVFVNKKTYQKVFKIVEVVLIVVTSLNLLLIILGFASTFLRWRRIFYLIIVVTWIFIALTWVMFGFFFTVHFIADDTCLAFKQYLQNPENTTLDELLPCADLASSSTQYLQVREAMKSVITSATEQFLYYANGSSGLIGVCDPIGPPPDYTYTGICENDTLPIGELSNIVKPFVCNQTQDACLATGVPFYVNQSTYDGIVAISQGKHLRSYFPSPSVLFAHLGRPHKHYRSMFAASQGTLDAFPVMESLTNCSLVKDPISTMVRVRCGPAKLAINRIWICFAVLSSIMVLLIIFWCVANRRNIQQRYVTTIMPQEQSFNVQQPFHLMEKDHVSL</sequence>
<feature type="transmembrane region" description="Helical" evidence="1">
    <location>
        <begin position="281"/>
        <end position="302"/>
    </location>
</feature>
<feature type="transmembrane region" description="Helical" evidence="1">
    <location>
        <begin position="137"/>
        <end position="162"/>
    </location>
</feature>